<protein>
    <recommendedName>
        <fullName evidence="7">AAA+ ATPase domain-containing protein</fullName>
    </recommendedName>
</protein>
<dbReference type="InterPro" id="IPR051701">
    <property type="entry name" value="Mito_OM_Translocase_MSP1"/>
</dbReference>
<accession>A0A4U0UBC7</accession>
<feature type="region of interest" description="Disordered" evidence="6">
    <location>
        <begin position="522"/>
        <end position="558"/>
    </location>
</feature>
<feature type="region of interest" description="Disordered" evidence="6">
    <location>
        <begin position="774"/>
        <end position="799"/>
    </location>
</feature>
<dbReference type="PROSITE" id="PS00674">
    <property type="entry name" value="AAA"/>
    <property type="match status" value="1"/>
</dbReference>
<feature type="region of interest" description="Disordered" evidence="6">
    <location>
        <begin position="123"/>
        <end position="197"/>
    </location>
</feature>
<evidence type="ECO:0000313" key="8">
    <source>
        <dbReference type="EMBL" id="TKA32730.1"/>
    </source>
</evidence>
<keyword evidence="2" id="KW-0547">Nucleotide-binding</keyword>
<dbReference type="PANTHER" id="PTHR45644:SF56">
    <property type="entry name" value="AAA ATPASE, PUTATIVE (AFU_ORTHOLOGUE AFUA_2G12920)-RELATED"/>
    <property type="match status" value="1"/>
</dbReference>
<dbReference type="InterPro" id="IPR003593">
    <property type="entry name" value="AAA+_ATPase"/>
</dbReference>
<evidence type="ECO:0000256" key="3">
    <source>
        <dbReference type="ARBA" id="ARBA00022787"/>
    </source>
</evidence>
<keyword evidence="3" id="KW-1000">Mitochondrion outer membrane</keyword>
<comment type="subcellular location">
    <subcellularLocation>
        <location evidence="1">Mitochondrion outer membrane</location>
        <topology evidence="1">Single-pass membrane protein</topology>
    </subcellularLocation>
</comment>
<dbReference type="GO" id="GO:0016887">
    <property type="term" value="F:ATP hydrolysis activity"/>
    <property type="evidence" value="ECO:0007669"/>
    <property type="project" value="InterPro"/>
</dbReference>
<dbReference type="GO" id="GO:0005741">
    <property type="term" value="C:mitochondrial outer membrane"/>
    <property type="evidence" value="ECO:0007669"/>
    <property type="project" value="UniProtKB-SubCell"/>
</dbReference>
<dbReference type="InterPro" id="IPR003959">
    <property type="entry name" value="ATPase_AAA_core"/>
</dbReference>
<reference evidence="8 9" key="1">
    <citation type="submission" date="2017-03" db="EMBL/GenBank/DDBJ databases">
        <title>Genomes of endolithic fungi from Antarctica.</title>
        <authorList>
            <person name="Coleine C."/>
            <person name="Masonjones S."/>
            <person name="Stajich J.E."/>
        </authorList>
    </citation>
    <scope>NUCLEOTIDE SEQUENCE [LARGE SCALE GENOMIC DNA]</scope>
    <source>
        <strain evidence="8 9">CCFEE 6315</strain>
    </source>
</reference>
<feature type="compositionally biased region" description="Basic and acidic residues" evidence="6">
    <location>
        <begin position="385"/>
        <end position="395"/>
    </location>
</feature>
<dbReference type="InterPro" id="IPR041569">
    <property type="entry name" value="AAA_lid_3"/>
</dbReference>
<dbReference type="Proteomes" id="UP000308549">
    <property type="component" value="Unassembled WGS sequence"/>
</dbReference>
<gene>
    <name evidence="8" type="ORF">B0A50_00955</name>
</gene>
<keyword evidence="9" id="KW-1185">Reference proteome</keyword>
<feature type="compositionally biased region" description="Acidic residues" evidence="6">
    <location>
        <begin position="532"/>
        <end position="548"/>
    </location>
</feature>
<dbReference type="Pfam" id="PF24581">
    <property type="entry name" value="DUF7608"/>
    <property type="match status" value="1"/>
</dbReference>
<dbReference type="InterPro" id="IPR027417">
    <property type="entry name" value="P-loop_NTPase"/>
</dbReference>
<name>A0A4U0UBC7_9PEZI</name>
<proteinExistence type="predicted"/>
<evidence type="ECO:0000256" key="2">
    <source>
        <dbReference type="ARBA" id="ARBA00022741"/>
    </source>
</evidence>
<dbReference type="EMBL" id="NAJL01000004">
    <property type="protein sequence ID" value="TKA32730.1"/>
    <property type="molecule type" value="Genomic_DNA"/>
</dbReference>
<dbReference type="Gene3D" id="1.10.8.60">
    <property type="match status" value="1"/>
</dbReference>
<feature type="domain" description="AAA+ ATPase" evidence="7">
    <location>
        <begin position="1009"/>
        <end position="1144"/>
    </location>
</feature>
<evidence type="ECO:0000256" key="5">
    <source>
        <dbReference type="ARBA" id="ARBA00023128"/>
    </source>
</evidence>
<dbReference type="Pfam" id="PF00004">
    <property type="entry name" value="AAA"/>
    <property type="match status" value="1"/>
</dbReference>
<feature type="compositionally biased region" description="Basic and acidic residues" evidence="6">
    <location>
        <begin position="522"/>
        <end position="531"/>
    </location>
</feature>
<dbReference type="InterPro" id="IPR056027">
    <property type="entry name" value="DUF7608"/>
</dbReference>
<dbReference type="GO" id="GO:0005524">
    <property type="term" value="F:ATP binding"/>
    <property type="evidence" value="ECO:0007669"/>
    <property type="project" value="UniProtKB-KW"/>
</dbReference>
<dbReference type="OrthoDB" id="39734at2759"/>
<dbReference type="Gene3D" id="3.40.50.300">
    <property type="entry name" value="P-loop containing nucleotide triphosphate hydrolases"/>
    <property type="match status" value="1"/>
</dbReference>
<feature type="region of interest" description="Disordered" evidence="6">
    <location>
        <begin position="915"/>
        <end position="946"/>
    </location>
</feature>
<dbReference type="InterPro" id="IPR003960">
    <property type="entry name" value="ATPase_AAA_CS"/>
</dbReference>
<feature type="region of interest" description="Disordered" evidence="6">
    <location>
        <begin position="336"/>
        <end position="406"/>
    </location>
</feature>
<evidence type="ECO:0000313" key="9">
    <source>
        <dbReference type="Proteomes" id="UP000308549"/>
    </source>
</evidence>
<evidence type="ECO:0000256" key="4">
    <source>
        <dbReference type="ARBA" id="ARBA00022840"/>
    </source>
</evidence>
<feature type="compositionally biased region" description="Polar residues" evidence="6">
    <location>
        <begin position="372"/>
        <end position="382"/>
    </location>
</feature>
<feature type="region of interest" description="Disordered" evidence="6">
    <location>
        <begin position="15"/>
        <end position="37"/>
    </location>
</feature>
<evidence type="ECO:0000259" key="7">
    <source>
        <dbReference type="SMART" id="SM00382"/>
    </source>
</evidence>
<feature type="compositionally biased region" description="Basic and acidic residues" evidence="6">
    <location>
        <begin position="919"/>
        <end position="946"/>
    </location>
</feature>
<feature type="region of interest" description="Disordered" evidence="6">
    <location>
        <begin position="1252"/>
        <end position="1293"/>
    </location>
</feature>
<dbReference type="PANTHER" id="PTHR45644">
    <property type="entry name" value="AAA ATPASE, PUTATIVE (AFU_ORTHOLOGUE AFUA_2G12920)-RELATED-RELATED"/>
    <property type="match status" value="1"/>
</dbReference>
<keyword evidence="3" id="KW-0472">Membrane</keyword>
<dbReference type="SUPFAM" id="SSF52540">
    <property type="entry name" value="P-loop containing nucleoside triphosphate hydrolases"/>
    <property type="match status" value="1"/>
</dbReference>
<evidence type="ECO:0000256" key="1">
    <source>
        <dbReference type="ARBA" id="ARBA00004572"/>
    </source>
</evidence>
<dbReference type="Pfam" id="PF17862">
    <property type="entry name" value="AAA_lid_3"/>
    <property type="match status" value="1"/>
</dbReference>
<sequence length="1293" mass="142395">MTRILRGCYYQAQLKPQQPAPPGGKAQAAEGPSLPVVQSERLKTPLAVAYDVEEDAREVEPDVREELVLYGWALEDPNGCRVLDLREVFWERLPLPVRYDVEEDARDVDPDVREELVLCVVQRASEPRTPGDQNDHNARSEQRKAESEATAKSEGGHEAETSEAKANENGNGNGNGNGEGRKSRMRRTMRNGRSAEIPKAPPIPEWFLKFNVTLVRDVHPETLLDREDAQVVRCVDTETGHTLFTVPYYRPTDSRQARNHPRDPHVVDVDGQKVDITALGIDRAFFATLPKEAHSFWVVNELVHQRARSPHEVDLQALGELLVSLPRKQQEQVLQTEAANRRKANEETGPSVDWDQAKGSKSSATKDGVSSDFFSQKVSLTQRPRPAERAAKDGEWSPFQSAQQPGTAFDFTNPQTYVFLEAEASIRAGLGLANDSPQASSFASSRVDLSLHCPDSDAHDHMDEYVQALAHVVHADLIRIDANDLEDLGADYVGRGADTPGSFSTLGYDVFDGYEATALRRDGRPIDKPAEDEVDVNEDEYDEDEDESGDRPTGGFGSMEELRKALYERRHELGKALQGFGIAGISIGPPRIVHAAPAAGPDPMMPSRTSSSSSEYVRYDDARLTALLESLLEAAKLKRETRSGPEGHKNFRQLPSTFDSQVRITQATETLVNYLSKSIEGGKAPLKLESQNAGSAESDPVNSNPRTIIHIRDLKHLTQSQLGDAVVRKLVRIVQKRRRSGESVLVVGTTAQAQNNVFISNASEMEDAGLRTITVPPPRKDTGPIVTSEVPTVEPADSAETLKKPAHRRILEINLRHTQSMLRRLQPEADHNLLSQEARDQMALQGSHTLTEKALSMDDIQRIALMSIGLSQSYARSTAVQPVHVALAAYITMRVDEAVQNWTKTNRLATMAKYAKSSKSGDAEKADDKDASPEAKQKRAGKSRVEEIKKDCNQHETRLLTGVADAQNIKTGFSDVHATPDTIEALKTLTTLSLMRPEAFSYGVLASDRLPGLMLYGPPGTGKTLLAKAVAKESGATVLEVSGAQIYEKYVGEGEKMVRAVFSLAKKLSPCVVFIDEADAIFGSRGGAGNRNTHREIINQFLREWDGMDDHGVFMMVASNRPFDLDDAVLRRLPRRLLVDLPIAKDRESILGIHLKNEALDDSVSLSNLAEQTPLYSGSDLKNLCVSAALACVREENDLITQNQKDGNTDFKLPEKRTLSQRHFDRATQEISASISEDMASLNAIRKFDEQYGDRKGRKKKAGYGFGIGQQKVDESSVRVRAGSDGSAPPPPA</sequence>
<keyword evidence="5" id="KW-0496">Mitochondrion</keyword>
<feature type="compositionally biased region" description="Low complexity" evidence="6">
    <location>
        <begin position="15"/>
        <end position="32"/>
    </location>
</feature>
<keyword evidence="4" id="KW-0067">ATP-binding</keyword>
<comment type="caution">
    <text evidence="8">The sequence shown here is derived from an EMBL/GenBank/DDBJ whole genome shotgun (WGS) entry which is preliminary data.</text>
</comment>
<dbReference type="SMART" id="SM00382">
    <property type="entry name" value="AAA"/>
    <property type="match status" value="1"/>
</dbReference>
<organism evidence="8 9">
    <name type="scientific">Salinomyces thailandicus</name>
    <dbReference type="NCBI Taxonomy" id="706561"/>
    <lineage>
        <taxon>Eukaryota</taxon>
        <taxon>Fungi</taxon>
        <taxon>Dikarya</taxon>
        <taxon>Ascomycota</taxon>
        <taxon>Pezizomycotina</taxon>
        <taxon>Dothideomycetes</taxon>
        <taxon>Dothideomycetidae</taxon>
        <taxon>Mycosphaerellales</taxon>
        <taxon>Teratosphaeriaceae</taxon>
        <taxon>Salinomyces</taxon>
    </lineage>
</organism>
<feature type="compositionally biased region" description="Basic and acidic residues" evidence="6">
    <location>
        <begin position="133"/>
        <end position="166"/>
    </location>
</feature>
<evidence type="ECO:0000256" key="6">
    <source>
        <dbReference type="SAM" id="MobiDB-lite"/>
    </source>
</evidence>